<feature type="domain" description="Protein kinase" evidence="4">
    <location>
        <begin position="584"/>
        <end position="857"/>
    </location>
</feature>
<keyword evidence="1" id="KW-0833">Ubl conjugation pathway</keyword>
<dbReference type="Pfam" id="PF07714">
    <property type="entry name" value="PK_Tyr_Ser-Thr"/>
    <property type="match status" value="1"/>
</dbReference>
<dbReference type="GO" id="GO:0004672">
    <property type="term" value="F:protein kinase activity"/>
    <property type="evidence" value="ECO:0007669"/>
    <property type="project" value="InterPro"/>
</dbReference>
<dbReference type="EMBL" id="CAUJNA010001313">
    <property type="protein sequence ID" value="CAJ1385988.1"/>
    <property type="molecule type" value="Genomic_DNA"/>
</dbReference>
<protein>
    <submittedName>
        <fullName evidence="5">Uncharacterized protein</fullName>
    </submittedName>
</protein>
<feature type="domain" description="FHA" evidence="3">
    <location>
        <begin position="1060"/>
        <end position="1123"/>
    </location>
</feature>
<dbReference type="InterPro" id="IPR001245">
    <property type="entry name" value="Ser-Thr/Tyr_kinase_cat_dom"/>
</dbReference>
<evidence type="ECO:0000313" key="6">
    <source>
        <dbReference type="Proteomes" id="UP001178507"/>
    </source>
</evidence>
<keyword evidence="6" id="KW-1185">Reference proteome</keyword>
<dbReference type="InterPro" id="IPR051348">
    <property type="entry name" value="U-box_ubiquitin_ligases"/>
</dbReference>
<dbReference type="PANTHER" id="PTHR45647">
    <property type="entry name" value="OS02G0152300 PROTEIN"/>
    <property type="match status" value="1"/>
</dbReference>
<sequence>MRLALVWPFAAAHWCHSPSCDTCCAAADTNRTLCQDCGRCSCFPPLYVEYRAWAAAKLRKQCFRFSGSRSAPAVWYGKGTAICLTGRLGAPNASAAFRRHVLEELQGDLFLVAAEEEALGEFQPKRAEVVTNDEAASYLERFSGWREVLDIPGNFIGGVVFDGTGWFQVLSLRLCRELIEAEERERGHRYLHVVISRMDNMWLESHPPLQRNAGCWIPWYRGDNDWGGLNDHHAWCDRRSAEAYLTGRYDSVVFPEKRKDLLEWFGACGRHNFPQSLNVENHIGYVLATAEVPVYRVHQGPFRSCARQNLDPGKGCRFEEELGMFGKSSGWQFFDSLERYRQAGAVQAPKQLPHAVTPEGLQLEHHAALAQFPVQMRPVSEDYVFDWTGLRFPTGLCRRLAPQWFCRLQEAYLRSGLQLAYPPLPLVDDDYPLTVAICQAILQAKDGFAVATFGAASWAARAGMLAKAKGLSVALTVTESEPDCVQWLRIFSENLLQHHLRCEGTGPMAPVGPWPTFNVVIADQPIGPLRPMLLVLRGPGLRDREAFAGWFLIHETDREVILGHPELWDAQESVPNDPHSQYQLSAETLLAARDAGEALGGQYVGGKLPSGRKVAVKVFKNVSSADAAAFKERAATLCGLDLHLHLLLPMGWSCSDSQCFVVYDMLDPVNAEQRLAASRKGGKPFLWADRLRLAAAVASAASHLRSSMLGSPHLNLKLSSVVFDRTGQVKLADLGFEGDLGSGSKAAEAKGKGLAEQQVAEIWDLAALLLELLLPSSASAQKAHAGAKAEQLDALRKGAGHEAADRLQQLLGPLDSSAAWPPLFAQLLADLALRCAMSKVAGSRPPPGMAMVAQELLMQCHRSRRSETQAEVEASFECIFSSELEASALPREQRRWRLQGQPPWLVGRQHQVELFVRMVPDRRLCSSISKTHFELWPEDSSWFWGQRPCLRLVPHSQNPILVDGKSVAAGADESADATISEGSKVSFCFQEEVQDSVFLTLQFHLGSKPAVQGKPEKPPAETREGSGASYALVCDRLVGESVEHLPKEDRRLRLSAEGVTLVGRASQPGFFDQLQRATERLFLPYISRKHLQITALDESPPSKQRFEISSCSSNPVRIAGQEVSEGGKKVAQVGDAIELIGEDGHGGLAPYLVFRLVWMGSGKSTSSLASHATTPGTVLLDRSKDFPESEGQRSRPPFQLVLSGSVVARSFPEASRVVSGQASGLTVGRAHQRELHEKAFVDGVLAYISRDHFSIKAGKDGTFSVVALSQNPMWHSRNGRPEQPGQLPVRLQDGDQVLLYTGADDSSPEGPGSLGTLRWVFQAR</sequence>
<evidence type="ECO:0000313" key="5">
    <source>
        <dbReference type="EMBL" id="CAJ1385988.1"/>
    </source>
</evidence>
<name>A0AA36IFU9_9DINO</name>
<dbReference type="SUPFAM" id="SSF49879">
    <property type="entry name" value="SMAD/FHA domain"/>
    <property type="match status" value="2"/>
</dbReference>
<evidence type="ECO:0000259" key="4">
    <source>
        <dbReference type="PROSITE" id="PS50011"/>
    </source>
</evidence>
<dbReference type="PROSITE" id="PS50006">
    <property type="entry name" value="FHA_DOMAIN"/>
    <property type="match status" value="1"/>
</dbReference>
<dbReference type="Gene3D" id="2.60.200.20">
    <property type="match status" value="1"/>
</dbReference>
<gene>
    <name evidence="5" type="ORF">EVOR1521_LOCUS12458</name>
</gene>
<dbReference type="SMART" id="SM00240">
    <property type="entry name" value="FHA"/>
    <property type="match status" value="2"/>
</dbReference>
<dbReference type="Proteomes" id="UP001178507">
    <property type="component" value="Unassembled WGS sequence"/>
</dbReference>
<evidence type="ECO:0000256" key="1">
    <source>
        <dbReference type="ARBA" id="ARBA00022786"/>
    </source>
</evidence>
<feature type="chain" id="PRO_5041394752" evidence="2">
    <location>
        <begin position="18"/>
        <end position="1324"/>
    </location>
</feature>
<feature type="signal peptide" evidence="2">
    <location>
        <begin position="1"/>
        <end position="17"/>
    </location>
</feature>
<dbReference type="GO" id="GO:0005524">
    <property type="term" value="F:ATP binding"/>
    <property type="evidence" value="ECO:0007669"/>
    <property type="project" value="InterPro"/>
</dbReference>
<evidence type="ECO:0000259" key="3">
    <source>
        <dbReference type="PROSITE" id="PS50006"/>
    </source>
</evidence>
<accession>A0AA36IFU9</accession>
<reference evidence="5" key="1">
    <citation type="submission" date="2023-08" db="EMBL/GenBank/DDBJ databases">
        <authorList>
            <person name="Chen Y."/>
            <person name="Shah S."/>
            <person name="Dougan E. K."/>
            <person name="Thang M."/>
            <person name="Chan C."/>
        </authorList>
    </citation>
    <scope>NUCLEOTIDE SEQUENCE</scope>
</reference>
<dbReference type="InterPro" id="IPR000253">
    <property type="entry name" value="FHA_dom"/>
</dbReference>
<dbReference type="SUPFAM" id="SSF56112">
    <property type="entry name" value="Protein kinase-like (PK-like)"/>
    <property type="match status" value="1"/>
</dbReference>
<dbReference type="PANTHER" id="PTHR45647:SF100">
    <property type="entry name" value="U-BOX DOMAIN-CONTAINING PROTEIN 33"/>
    <property type="match status" value="1"/>
</dbReference>
<keyword evidence="2" id="KW-0732">Signal</keyword>
<dbReference type="InterPro" id="IPR008984">
    <property type="entry name" value="SMAD_FHA_dom_sf"/>
</dbReference>
<dbReference type="PROSITE" id="PS50011">
    <property type="entry name" value="PROTEIN_KINASE_DOM"/>
    <property type="match status" value="1"/>
</dbReference>
<dbReference type="Gene3D" id="1.10.510.10">
    <property type="entry name" value="Transferase(Phosphotransferase) domain 1"/>
    <property type="match status" value="1"/>
</dbReference>
<dbReference type="InterPro" id="IPR000719">
    <property type="entry name" value="Prot_kinase_dom"/>
</dbReference>
<comment type="caution">
    <text evidence="5">The sequence shown here is derived from an EMBL/GenBank/DDBJ whole genome shotgun (WGS) entry which is preliminary data.</text>
</comment>
<organism evidence="5 6">
    <name type="scientific">Effrenium voratum</name>
    <dbReference type="NCBI Taxonomy" id="2562239"/>
    <lineage>
        <taxon>Eukaryota</taxon>
        <taxon>Sar</taxon>
        <taxon>Alveolata</taxon>
        <taxon>Dinophyceae</taxon>
        <taxon>Suessiales</taxon>
        <taxon>Symbiodiniaceae</taxon>
        <taxon>Effrenium</taxon>
    </lineage>
</organism>
<dbReference type="InterPro" id="IPR011009">
    <property type="entry name" value="Kinase-like_dom_sf"/>
</dbReference>
<evidence type="ECO:0000256" key="2">
    <source>
        <dbReference type="SAM" id="SignalP"/>
    </source>
</evidence>
<proteinExistence type="predicted"/>